<dbReference type="InterPro" id="IPR023997">
    <property type="entry name" value="TonB-dep_OMP_SusC/RagA_CS"/>
</dbReference>
<keyword evidence="8" id="KW-1133">Transmembrane helix</keyword>
<dbReference type="NCBIfam" id="TIGR04056">
    <property type="entry name" value="OMP_RagA_SusC"/>
    <property type="match status" value="1"/>
</dbReference>
<dbReference type="SUPFAM" id="SSF56935">
    <property type="entry name" value="Porins"/>
    <property type="match status" value="1"/>
</dbReference>
<protein>
    <submittedName>
        <fullName evidence="10">TonB-linked SusC/RagA family outer membrane protein</fullName>
    </submittedName>
</protein>
<dbReference type="InterPro" id="IPR036942">
    <property type="entry name" value="Beta-barrel_TonB_sf"/>
</dbReference>
<keyword evidence="6 7" id="KW-0998">Cell outer membrane</keyword>
<keyword evidence="5 7" id="KW-0472">Membrane</keyword>
<dbReference type="Proteomes" id="UP000533637">
    <property type="component" value="Unassembled WGS sequence"/>
</dbReference>
<keyword evidence="11" id="KW-1185">Reference proteome</keyword>
<dbReference type="SUPFAM" id="SSF49464">
    <property type="entry name" value="Carboxypeptidase regulatory domain-like"/>
    <property type="match status" value="1"/>
</dbReference>
<evidence type="ECO:0000256" key="6">
    <source>
        <dbReference type="ARBA" id="ARBA00023237"/>
    </source>
</evidence>
<feature type="domain" description="Secretin/TonB short N-terminal" evidence="9">
    <location>
        <begin position="85"/>
        <end position="135"/>
    </location>
</feature>
<dbReference type="Gene3D" id="2.40.170.20">
    <property type="entry name" value="TonB-dependent receptor, beta-barrel domain"/>
    <property type="match status" value="1"/>
</dbReference>
<dbReference type="InterPro" id="IPR023996">
    <property type="entry name" value="TonB-dep_OMP_SusC/RagA"/>
</dbReference>
<keyword evidence="2 7" id="KW-0813">Transport</keyword>
<dbReference type="Pfam" id="PF13715">
    <property type="entry name" value="CarbopepD_reg_2"/>
    <property type="match status" value="1"/>
</dbReference>
<evidence type="ECO:0000256" key="2">
    <source>
        <dbReference type="ARBA" id="ARBA00022448"/>
    </source>
</evidence>
<dbReference type="Gene3D" id="2.170.130.10">
    <property type="entry name" value="TonB-dependent receptor, plug domain"/>
    <property type="match status" value="1"/>
</dbReference>
<gene>
    <name evidence="10" type="ORF">GGQ57_000556</name>
</gene>
<evidence type="ECO:0000259" key="9">
    <source>
        <dbReference type="SMART" id="SM00965"/>
    </source>
</evidence>
<feature type="transmembrane region" description="Helical" evidence="8">
    <location>
        <begin position="32"/>
        <end position="52"/>
    </location>
</feature>
<evidence type="ECO:0000313" key="10">
    <source>
        <dbReference type="EMBL" id="MBB4620682.1"/>
    </source>
</evidence>
<evidence type="ECO:0000256" key="4">
    <source>
        <dbReference type="ARBA" id="ARBA00022692"/>
    </source>
</evidence>
<evidence type="ECO:0000256" key="1">
    <source>
        <dbReference type="ARBA" id="ARBA00004571"/>
    </source>
</evidence>
<dbReference type="Gene3D" id="2.60.40.1120">
    <property type="entry name" value="Carboxypeptidase-like, regulatory domain"/>
    <property type="match status" value="1"/>
</dbReference>
<dbReference type="InterPro" id="IPR011662">
    <property type="entry name" value="Secretin/TonB_short_N"/>
</dbReference>
<evidence type="ECO:0000256" key="8">
    <source>
        <dbReference type="SAM" id="Phobius"/>
    </source>
</evidence>
<evidence type="ECO:0000256" key="5">
    <source>
        <dbReference type="ARBA" id="ARBA00023136"/>
    </source>
</evidence>
<proteinExistence type="inferred from homology"/>
<comment type="similarity">
    <text evidence="7">Belongs to the TonB-dependent receptor family.</text>
</comment>
<evidence type="ECO:0000256" key="7">
    <source>
        <dbReference type="PROSITE-ProRule" id="PRU01360"/>
    </source>
</evidence>
<evidence type="ECO:0000313" key="11">
    <source>
        <dbReference type="Proteomes" id="UP000533637"/>
    </source>
</evidence>
<dbReference type="PROSITE" id="PS52016">
    <property type="entry name" value="TONB_DEPENDENT_REC_3"/>
    <property type="match status" value="1"/>
</dbReference>
<name>A0ABR6KIF5_9BACT</name>
<organism evidence="10 11">
    <name type="scientific">Parabacteroides faecis</name>
    <dbReference type="NCBI Taxonomy" id="1217282"/>
    <lineage>
        <taxon>Bacteria</taxon>
        <taxon>Pseudomonadati</taxon>
        <taxon>Bacteroidota</taxon>
        <taxon>Bacteroidia</taxon>
        <taxon>Bacteroidales</taxon>
        <taxon>Tannerellaceae</taxon>
        <taxon>Parabacteroides</taxon>
    </lineage>
</organism>
<evidence type="ECO:0000256" key="3">
    <source>
        <dbReference type="ARBA" id="ARBA00022452"/>
    </source>
</evidence>
<dbReference type="Pfam" id="PF07715">
    <property type="entry name" value="Plug"/>
    <property type="match status" value="1"/>
</dbReference>
<reference evidence="10 11" key="1">
    <citation type="submission" date="2020-08" db="EMBL/GenBank/DDBJ databases">
        <title>Genomic Encyclopedia of Type Strains, Phase IV (KMG-IV): sequencing the most valuable type-strain genomes for metagenomic binning, comparative biology and taxonomic classification.</title>
        <authorList>
            <person name="Goeker M."/>
        </authorList>
    </citation>
    <scope>NUCLEOTIDE SEQUENCE [LARGE SCALE GENOMIC DNA]</scope>
    <source>
        <strain evidence="10 11">DSM 102983</strain>
    </source>
</reference>
<keyword evidence="4 7" id="KW-0812">Transmembrane</keyword>
<dbReference type="NCBIfam" id="TIGR04057">
    <property type="entry name" value="SusC_RagA_signa"/>
    <property type="match status" value="1"/>
</dbReference>
<comment type="caution">
    <text evidence="10">The sequence shown here is derived from an EMBL/GenBank/DDBJ whole genome shotgun (WGS) entry which is preliminary data.</text>
</comment>
<dbReference type="EMBL" id="JACHOC010000001">
    <property type="protein sequence ID" value="MBB4620682.1"/>
    <property type="molecule type" value="Genomic_DNA"/>
</dbReference>
<dbReference type="InterPro" id="IPR039426">
    <property type="entry name" value="TonB-dep_rcpt-like"/>
</dbReference>
<comment type="subcellular location">
    <subcellularLocation>
        <location evidence="1 7">Cell outer membrane</location>
        <topology evidence="1 7">Multi-pass membrane protein</topology>
    </subcellularLocation>
</comment>
<dbReference type="InterPro" id="IPR008969">
    <property type="entry name" value="CarboxyPept-like_regulatory"/>
</dbReference>
<keyword evidence="3 7" id="KW-1134">Transmembrane beta strand</keyword>
<accession>A0ABR6KIF5</accession>
<dbReference type="SMART" id="SM00965">
    <property type="entry name" value="STN"/>
    <property type="match status" value="1"/>
</dbReference>
<sequence length="1128" mass="126798">MDEANYQSLNQYKNMENVSYYKSFLPKGLKKLFIIMRITIILLFVALFQTVAVESSYSQSATISLKAEQISLTDLFTQIEKQSEFLFFYVDEEVKNVQVSVQVKSRSIDDVLTLALAKTDLTYKINDRNINIIRKNYAIQQQTKRITGKVIDSNGEPIIGANVVEKGTTNGSITDLEGTFKISVASNATLSISYIGYKSTDIKIDTRSSYEIILNEDSEALDEIVVIGYGTARKIDLTGSTSSLGGDKLRMKSTPQLSSQLQGQMAGVQITRSSGDPSAGATIRVRGITTMSTNDPLVIVDGVPGTLTDIAPEDVKDIQVLKDAASAAIYGSRAAAGVILVTTKRAKNKEFHLSYNGEYGINTPTTKPKFANAVQWMKGLNELAFNDGASSPHSLYSEDVINNYAQLRAEDPDRYADTDFMDLGLKSSTHHQRHSLSLSGGTDKLKTNFSFNYYDSEALINTKNYERFNIRTNNDYTINSWIHANVDLNLLYSNATEPHASIGELMERAPIYNAYWSDGRFADGKDGDNPIAQRELSGSMKKQNYRVGGKLQLDLTPIEGLTLTAIVAPQYSFYKGKDHKKRYEVYRITGDPIPGTFYSSTSLSESRNDNHSLTKQFYANYKLQLKRHSIGLMAGYEDYSYKWEEEGASRTNYSLVNFPYLNLGPEDYQFNSGKAGHNAYRSFFGRIMYSWADRYILQANIRSDGSSRFADGHRWGTFPSVSAGWVISEEPWFNKSVIDLLKLRGSIGQLGNERIGSEFPYQAKLTFGTGFIPNASTGVSDVVQTAYQTDYAFKNLTWETTTTYGIGADITLLNNRLRGSIDYYYKKTTDMLMEVGFPSYFGYNAPQNNAADMNTRGWDLELSWSDQINDFRYGVSFNLSDYRSKMGYMADRQKIDDNKIIEEGSYYNEWYGYKSMGIILNEAAMLDENGNKIPVLTNNDKAGNIRYQDIDGDGKITASNDRVRLGNSLPEMQYGGSLWAEWKGIDFNLSFQGIGHQLSYWSWPGTPFNYQAYACPLNLIESHWNPTATDAENANAKYPKLTTNSANIYAKSDFYLFNGAYMRIKNITLGYTLPSEITKKFFVNKLRVYFSANDLPAFSKYPEGYDPEWNRSGDLLLSSYIFGLNVSF</sequence>
<dbReference type="Pfam" id="PF07660">
    <property type="entry name" value="STN"/>
    <property type="match status" value="1"/>
</dbReference>
<dbReference type="InterPro" id="IPR037066">
    <property type="entry name" value="Plug_dom_sf"/>
</dbReference>
<dbReference type="InterPro" id="IPR012910">
    <property type="entry name" value="Plug_dom"/>
</dbReference>